<evidence type="ECO:0000256" key="4">
    <source>
        <dbReference type="ARBA" id="ARBA00022692"/>
    </source>
</evidence>
<protein>
    <submittedName>
        <fullName evidence="9">TonB-dependent receptor</fullName>
    </submittedName>
</protein>
<dbReference type="InterPro" id="IPR036942">
    <property type="entry name" value="Beta-barrel_TonB_sf"/>
</dbReference>
<dbReference type="InterPro" id="IPR039426">
    <property type="entry name" value="TonB-dep_rcpt-like"/>
</dbReference>
<keyword evidence="4 7" id="KW-0812">Transmembrane</keyword>
<dbReference type="InterPro" id="IPR023996">
    <property type="entry name" value="TonB-dep_OMP_SusC/RagA"/>
</dbReference>
<evidence type="ECO:0000256" key="2">
    <source>
        <dbReference type="ARBA" id="ARBA00022448"/>
    </source>
</evidence>
<dbReference type="PROSITE" id="PS52016">
    <property type="entry name" value="TONB_DEPENDENT_REC_3"/>
    <property type="match status" value="1"/>
</dbReference>
<evidence type="ECO:0000256" key="6">
    <source>
        <dbReference type="ARBA" id="ARBA00023237"/>
    </source>
</evidence>
<dbReference type="SUPFAM" id="SSF49464">
    <property type="entry name" value="Carboxypeptidase regulatory domain-like"/>
    <property type="match status" value="1"/>
</dbReference>
<accession>A0ABT8F8W6</accession>
<keyword evidence="10" id="KW-1185">Reference proteome</keyword>
<dbReference type="Gene3D" id="2.40.170.20">
    <property type="entry name" value="TonB-dependent receptor, beta-barrel domain"/>
    <property type="match status" value="1"/>
</dbReference>
<feature type="domain" description="TonB-dependent receptor plug" evidence="8">
    <location>
        <begin position="117"/>
        <end position="221"/>
    </location>
</feature>
<keyword evidence="5 7" id="KW-0472">Membrane</keyword>
<comment type="similarity">
    <text evidence="7">Belongs to the TonB-dependent receptor family.</text>
</comment>
<dbReference type="RefSeq" id="WP_320005233.1">
    <property type="nucleotide sequence ID" value="NZ_JAUHJS010000008.1"/>
</dbReference>
<dbReference type="InterPro" id="IPR037066">
    <property type="entry name" value="Plug_dom_sf"/>
</dbReference>
<dbReference type="Pfam" id="PF13715">
    <property type="entry name" value="CarbopepD_reg_2"/>
    <property type="match status" value="1"/>
</dbReference>
<dbReference type="InterPro" id="IPR023997">
    <property type="entry name" value="TonB-dep_OMP_SusC/RagA_CS"/>
</dbReference>
<dbReference type="InterPro" id="IPR018247">
    <property type="entry name" value="EF_Hand_1_Ca_BS"/>
</dbReference>
<keyword evidence="6 7" id="KW-0998">Cell outer membrane</keyword>
<dbReference type="Proteomes" id="UP001168552">
    <property type="component" value="Unassembled WGS sequence"/>
</dbReference>
<keyword evidence="3 7" id="KW-1134">Transmembrane beta strand</keyword>
<evidence type="ECO:0000256" key="5">
    <source>
        <dbReference type="ARBA" id="ARBA00023136"/>
    </source>
</evidence>
<comment type="subcellular location">
    <subcellularLocation>
        <location evidence="1 7">Cell outer membrane</location>
        <topology evidence="1 7">Multi-pass membrane protein</topology>
    </subcellularLocation>
</comment>
<keyword evidence="9" id="KW-0675">Receptor</keyword>
<evidence type="ECO:0000313" key="9">
    <source>
        <dbReference type="EMBL" id="MDN4166694.1"/>
    </source>
</evidence>
<organism evidence="9 10">
    <name type="scientific">Shiella aurantiaca</name>
    <dbReference type="NCBI Taxonomy" id="3058365"/>
    <lineage>
        <taxon>Bacteria</taxon>
        <taxon>Pseudomonadati</taxon>
        <taxon>Bacteroidota</taxon>
        <taxon>Cytophagia</taxon>
        <taxon>Cytophagales</taxon>
        <taxon>Shiellaceae</taxon>
        <taxon>Shiella</taxon>
    </lineage>
</organism>
<dbReference type="EMBL" id="JAUHJS010000008">
    <property type="protein sequence ID" value="MDN4166694.1"/>
    <property type="molecule type" value="Genomic_DNA"/>
</dbReference>
<dbReference type="NCBIfam" id="TIGR04056">
    <property type="entry name" value="OMP_RagA_SusC"/>
    <property type="match status" value="1"/>
</dbReference>
<dbReference type="InterPro" id="IPR008969">
    <property type="entry name" value="CarboxyPept-like_regulatory"/>
</dbReference>
<name>A0ABT8F8W6_9BACT</name>
<evidence type="ECO:0000256" key="7">
    <source>
        <dbReference type="PROSITE-ProRule" id="PRU01360"/>
    </source>
</evidence>
<dbReference type="Gene3D" id="2.60.40.1120">
    <property type="entry name" value="Carboxypeptidase-like, regulatory domain"/>
    <property type="match status" value="1"/>
</dbReference>
<keyword evidence="2 7" id="KW-0813">Transport</keyword>
<dbReference type="Pfam" id="PF07715">
    <property type="entry name" value="Plug"/>
    <property type="match status" value="1"/>
</dbReference>
<evidence type="ECO:0000313" key="10">
    <source>
        <dbReference type="Proteomes" id="UP001168552"/>
    </source>
</evidence>
<dbReference type="Gene3D" id="2.170.130.10">
    <property type="entry name" value="TonB-dependent receptor, plug domain"/>
    <property type="match status" value="1"/>
</dbReference>
<dbReference type="InterPro" id="IPR012910">
    <property type="entry name" value="Plug_dom"/>
</dbReference>
<evidence type="ECO:0000259" key="8">
    <source>
        <dbReference type="Pfam" id="PF07715"/>
    </source>
</evidence>
<evidence type="ECO:0000256" key="3">
    <source>
        <dbReference type="ARBA" id="ARBA00022452"/>
    </source>
</evidence>
<dbReference type="PROSITE" id="PS00018">
    <property type="entry name" value="EF_HAND_1"/>
    <property type="match status" value="1"/>
</dbReference>
<reference evidence="9" key="1">
    <citation type="submission" date="2023-06" db="EMBL/GenBank/DDBJ databases">
        <title>Cytophagales bacterium Strain LB-30, isolated from soil.</title>
        <authorList>
            <person name="Liu B."/>
        </authorList>
    </citation>
    <scope>NUCLEOTIDE SEQUENCE</scope>
    <source>
        <strain evidence="9">LB-30</strain>
    </source>
</reference>
<gene>
    <name evidence="9" type="ORF">QWY31_14380</name>
</gene>
<evidence type="ECO:0000256" key="1">
    <source>
        <dbReference type="ARBA" id="ARBA00004571"/>
    </source>
</evidence>
<dbReference type="SUPFAM" id="SSF56935">
    <property type="entry name" value="Porins"/>
    <property type="match status" value="1"/>
</dbReference>
<comment type="caution">
    <text evidence="9">The sequence shown here is derived from an EMBL/GenBank/DDBJ whole genome shotgun (WGS) entry which is preliminary data.</text>
</comment>
<dbReference type="NCBIfam" id="TIGR04057">
    <property type="entry name" value="SusC_RagA_signa"/>
    <property type="match status" value="1"/>
</dbReference>
<sequence>MKKSILIITLLFSGLIAWSQERVVSGTVTAATSGETLPGVSILIKGTTQGVTSDIDGSYKISVPSDGATLVYSFVGFLSEEVEVGNRSVIDMTLVEDIQQLDEIIVVGYGVQKKSVATASLAKVDGEKLKGFAAPQVEQMLQGQVAGVIFKSASGQPGSATNILIRGIGTNGNNSPLVILDGLVVSDGALNGLNPDDIENIQVMKDGASTAIYGARAANGIIMVTTKKAKAGEGKLNYAFNTGVQNVWRLPKMMNASEYTAAITNKYENSNLALPAGFEEAAASGVNTNWMDEIFETGRTQSHQLSYSKGTEKGSMFTSASYWNQSGLVAPEKSNLQRFTVRTNFDQKINNYLTVGQNLYINNTSRESIGENSEFGTAIADAIAYDPLTAVYDENAQFGFAQSPFVQKEYVNPLSRIFITNNDYYGTEITGNTFVKLTPFEGLSFRSDFGFVKGFNSGGGFSPQYNLTPAFFKARNDIFEYQNEYLRWQFENYATYEKQFGDHAVSVTAGTTAQKITASGFGASSSGIPAEKEFDPDFWVIDVTPDSLKRSSSYIGEPELLASIFGRVNYNYQEKYLASFTLRRDGSSKFGPANQYGIFPSASVGWVISRENFFNVDAITNLKVRASYGINGNDRIPNLQFASLIGITGAYQFGKPANQGVYIAQSSLFAANPSIRWEESRHLDIGVESSFFNNSLSVELDYFHKTTSGLLMTATVGNYLGNKPPISNVGEVVNKGFEFDINYQRSIGEVKLNVGFNGSTLVNNVTKVTDDGFIQGYTWPIRNTPITRMEVGQPIGFFRGYRTDGIFRSQDDIFAHINAEGDPLQPNAQPGDLKFVDANGDGLIDANDIVNIGKPWADLMLGLNLSATYKNFDARVLFAASIGNDVYRSFERQDVVNNNYLAVWNDRWTEENPDGEYPRLSVNDQNNNARASDFYVEDASFLRLRTMQIGYNAPAKWLEPLKMTNLRVYVSADNLLTITGYTGFDPEIGSSGWILDTGIDKGFYPQSRTFSFGLNVSF</sequence>
<proteinExistence type="inferred from homology"/>